<keyword evidence="2" id="KW-1185">Reference proteome</keyword>
<sequence length="99" mass="11705">MVRENISRAVNEEFIKTICESFHQHNLQERTFSMGKMEPANLEIEKLPNLMSIRMLRAKRRNNSGSTCGNRIEGVNVFEKRGRMGRRIREQLQRVWGEK</sequence>
<protein>
    <submittedName>
        <fullName evidence="1">Uncharacterized protein</fullName>
    </submittedName>
</protein>
<organism evidence="1 2">
    <name type="scientific">Cuscuta epithymum</name>
    <dbReference type="NCBI Taxonomy" id="186058"/>
    <lineage>
        <taxon>Eukaryota</taxon>
        <taxon>Viridiplantae</taxon>
        <taxon>Streptophyta</taxon>
        <taxon>Embryophyta</taxon>
        <taxon>Tracheophyta</taxon>
        <taxon>Spermatophyta</taxon>
        <taxon>Magnoliopsida</taxon>
        <taxon>eudicotyledons</taxon>
        <taxon>Gunneridae</taxon>
        <taxon>Pentapetalae</taxon>
        <taxon>asterids</taxon>
        <taxon>lamiids</taxon>
        <taxon>Solanales</taxon>
        <taxon>Convolvulaceae</taxon>
        <taxon>Cuscuteae</taxon>
        <taxon>Cuscuta</taxon>
        <taxon>Cuscuta subgen. Cuscuta</taxon>
    </lineage>
</organism>
<reference evidence="1" key="1">
    <citation type="submission" date="2022-07" db="EMBL/GenBank/DDBJ databases">
        <authorList>
            <person name="Macas J."/>
            <person name="Novak P."/>
            <person name="Neumann P."/>
        </authorList>
    </citation>
    <scope>NUCLEOTIDE SEQUENCE</scope>
</reference>
<name>A0AAV0G8F2_9ASTE</name>
<dbReference type="Proteomes" id="UP001152523">
    <property type="component" value="Unassembled WGS sequence"/>
</dbReference>
<evidence type="ECO:0000313" key="1">
    <source>
        <dbReference type="EMBL" id="CAH9143858.1"/>
    </source>
</evidence>
<evidence type="ECO:0000313" key="2">
    <source>
        <dbReference type="Proteomes" id="UP001152523"/>
    </source>
</evidence>
<comment type="caution">
    <text evidence="1">The sequence shown here is derived from an EMBL/GenBank/DDBJ whole genome shotgun (WGS) entry which is preliminary data.</text>
</comment>
<dbReference type="EMBL" id="CAMAPF010001057">
    <property type="protein sequence ID" value="CAH9143858.1"/>
    <property type="molecule type" value="Genomic_DNA"/>
</dbReference>
<dbReference type="AlphaFoldDB" id="A0AAV0G8F2"/>
<gene>
    <name evidence="1" type="ORF">CEPIT_LOCUS40999</name>
</gene>
<accession>A0AAV0G8F2</accession>
<proteinExistence type="predicted"/>